<dbReference type="InterPro" id="IPR033304">
    <property type="entry name" value="DLEC1"/>
</dbReference>
<evidence type="ECO:0000256" key="6">
    <source>
        <dbReference type="SAM" id="MobiDB-lite"/>
    </source>
</evidence>
<feature type="compositionally biased region" description="Low complexity" evidence="6">
    <location>
        <begin position="208"/>
        <end position="219"/>
    </location>
</feature>
<evidence type="ECO:0000256" key="1">
    <source>
        <dbReference type="ARBA" id="ARBA00004138"/>
    </source>
</evidence>
<evidence type="ECO:0000256" key="5">
    <source>
        <dbReference type="ARBA" id="ARBA00023273"/>
    </source>
</evidence>
<evidence type="ECO:0000256" key="3">
    <source>
        <dbReference type="ARBA" id="ARBA00022490"/>
    </source>
</evidence>
<dbReference type="Pfam" id="PF23316">
    <property type="entry name" value="Ig_DLEC1_6th"/>
    <property type="match status" value="1"/>
</dbReference>
<evidence type="ECO:0000256" key="4">
    <source>
        <dbReference type="ARBA" id="ARBA00023069"/>
    </source>
</evidence>
<evidence type="ECO:0008006" key="11">
    <source>
        <dbReference type="Google" id="ProtNLM"/>
    </source>
</evidence>
<dbReference type="GO" id="GO:0015631">
    <property type="term" value="F:tubulin binding"/>
    <property type="evidence" value="ECO:0007669"/>
    <property type="project" value="TreeGrafter"/>
</dbReference>
<evidence type="ECO:0000259" key="8">
    <source>
        <dbReference type="Pfam" id="PF23277"/>
    </source>
</evidence>
<reference evidence="9" key="1">
    <citation type="submission" date="2022-03" db="EMBL/GenBank/DDBJ databases">
        <authorList>
            <person name="Martin C."/>
        </authorList>
    </citation>
    <scope>NUCLEOTIDE SEQUENCE</scope>
</reference>
<keyword evidence="3" id="KW-0963">Cytoplasm</keyword>
<keyword evidence="5" id="KW-0966">Cell projection</keyword>
<dbReference type="PANTHER" id="PTHR46348:SF1">
    <property type="entry name" value="DELETED IN LUNG AND ESOPHAGEAL CANCER PROTEIN 1"/>
    <property type="match status" value="1"/>
</dbReference>
<dbReference type="EMBL" id="CAIIXF020000007">
    <property type="protein sequence ID" value="CAH1788301.1"/>
    <property type="molecule type" value="Genomic_DNA"/>
</dbReference>
<evidence type="ECO:0000259" key="7">
    <source>
        <dbReference type="Pfam" id="PF22544"/>
    </source>
</evidence>
<dbReference type="PANTHER" id="PTHR46348">
    <property type="entry name" value="DELETED IN LUNG AND ESOPHAGEAL CANCER PROTEIN 1"/>
    <property type="match status" value="1"/>
</dbReference>
<dbReference type="SUPFAM" id="SSF49354">
    <property type="entry name" value="PapD-like"/>
    <property type="match status" value="1"/>
</dbReference>
<proteinExistence type="predicted"/>
<evidence type="ECO:0000313" key="10">
    <source>
        <dbReference type="Proteomes" id="UP000749559"/>
    </source>
</evidence>
<feature type="compositionally biased region" description="Polar residues" evidence="6">
    <location>
        <begin position="1"/>
        <end position="10"/>
    </location>
</feature>
<accession>A0A8J1UI43</accession>
<feature type="compositionally biased region" description="Polar residues" evidence="6">
    <location>
        <begin position="255"/>
        <end position="266"/>
    </location>
</feature>
<name>A0A8J1UI43_OWEFU</name>
<dbReference type="GO" id="GO:0008285">
    <property type="term" value="P:negative regulation of cell population proliferation"/>
    <property type="evidence" value="ECO:0007669"/>
    <property type="project" value="InterPro"/>
</dbReference>
<dbReference type="InterPro" id="IPR013783">
    <property type="entry name" value="Ig-like_fold"/>
</dbReference>
<feature type="region of interest" description="Disordered" evidence="6">
    <location>
        <begin position="1"/>
        <end position="29"/>
    </location>
</feature>
<dbReference type="GO" id="GO:0005737">
    <property type="term" value="C:cytoplasm"/>
    <property type="evidence" value="ECO:0007669"/>
    <property type="project" value="UniProtKB-SubCell"/>
</dbReference>
<evidence type="ECO:0000256" key="2">
    <source>
        <dbReference type="ARBA" id="ARBA00004496"/>
    </source>
</evidence>
<comment type="subcellular location">
    <subcellularLocation>
        <location evidence="1">Cell projection</location>
        <location evidence="1">Cilium</location>
    </subcellularLocation>
    <subcellularLocation>
        <location evidence="2">Cytoplasm</location>
    </subcellularLocation>
</comment>
<dbReference type="OrthoDB" id="2115465at2759"/>
<dbReference type="GO" id="GO:0005929">
    <property type="term" value="C:cilium"/>
    <property type="evidence" value="ECO:0007669"/>
    <property type="project" value="UniProtKB-SubCell"/>
</dbReference>
<gene>
    <name evidence="9" type="ORF">OFUS_LOCUS13857</name>
</gene>
<dbReference type="Pfam" id="PF23277">
    <property type="entry name" value="Ig_Dlec1_1"/>
    <property type="match status" value="1"/>
</dbReference>
<protein>
    <recommendedName>
        <fullName evidence="11">Deleted in lung and esophageal cancer protein 1</fullName>
    </recommendedName>
</protein>
<keyword evidence="10" id="KW-1185">Reference proteome</keyword>
<dbReference type="Proteomes" id="UP000749559">
    <property type="component" value="Unassembled WGS sequence"/>
</dbReference>
<feature type="domain" description="HYDIN/VesB/CFA65-like Ig-like" evidence="7">
    <location>
        <begin position="781"/>
        <end position="879"/>
    </location>
</feature>
<dbReference type="InterPro" id="IPR059041">
    <property type="entry name" value="Ig_DLEC1_1"/>
</dbReference>
<sequence>MSNFSGSGHSSPHRFNEPPMFLQRPSSGRSQDVSHVLAKTFREWFTRDTVSEDTVNNLNISKAGDDPYHDRYVQALRKVQEERDRRIAKVAMLERHIMQAQARAMSADEREMNRVASAHTRYPDLGLPPTRSHFRSCLDTQLLREHHLLCPSDYSTEEPPLVPPPTAGEVPNYARPTTTSEKRSEVPDTAQSHFPAIGGDLEEHHFSSRSSYSGSEYSSVPDAIPPGTSDKSNMWRDQPSPEQREVNRKDILNLHSRSNFSKNPRISASSKSLTKGKKKKPKEFGIKSIPEQPTEETMPFIASPSVVRFMNYTVGQAYEATIELKNITSSMRQCRVIPPKTSYYSISLGQFPGEHGLVAPGMSCQYKISFIADSLGDYEDVITVQTQGAPPLDIPIQSRRPPPELTLPEVIDTGHCLVGGVRVAQFKVKNTGGPGRFCLMPRKVWPAINFKTIVSPGAAAIGPFEVRPAVFQLNHGDCMVLEVIFRPGAIDTYSEQLAMVCDNCQVQYFTLQGEGQVASVEFMSVEGGETQPLPEDVCDVTASHHVTFNPLNPFTYFQKAISIKNATNVELPFNWRIVKPHLQAPPIDGSAPVAAPENRIIDLDSAFSIEPPSGSLAANGSAQFTLTFAPPELGKFHDVLHLVLDQIPNYVPGVEQQELPVEDVTALEVELKGEAEPFNILVQPYAIYIPGKQPVGSSVKRPFKLINNSHSGVFFEWEKVTSPFIVEVEPPMGELGPGQDWDCVVSVTGAQPGKIEHTLQCRIENHSEPITMHIEAEIKGPEIKINNPDVNFGLVRFGESSTQEITLCNMSQIAAAWRIEESTAFPQHERMEFTFQPSSGELKPLTNEVVKITYNPTQCTTLHTAFDVYVKEGNQCTIAGRGEVKRPEACLLQCGLELEDVYVDVPVIYTVDIVNQTQLDADFQWMPVSGSQSEDCSVMIEPEKGVLGPREQRQITVHFTAHKQVMVEDVQVVCCIKGMVKPLVLTIKGQVLGMNVIYKTPTEGQDLNTSSDKLIVEFGDDAKLGVPEKRYVYIENTSAISAPFSIYMEHFYARPPTPPKVDSHMPNKSSQRRAMLGRTPNLADPMSRTTAKAQTELCAMMLSEGRGAAFAIQPASGVLPPFGTQMIEVMAYSDMWGDYKDKMICKIEKLDLKSIDVHMNVVGCPLNFQVSTKAQPIVRFGTHVSGVAPVVRQMRINNSSPYDVRLDWEVYNVEPEDDQLLDFNVTYGVAFPLRDKDGVEIEPVIEGPPPPERLPTEFIPNSPDSTMMGSRLATEAGSVFSSQRSIMTPPQKQVVFTNLRAHEGIMSTTPYKIVPSQLVIPARGCSSVNVVYTPYASGELVQDGKDCIGFAQGFMSLDGKADTPNKVVRKDAYDMTPLRIDMTAFVKPALLTIECAEDEGMRYRSAASDLLQEGTLREDSLRVCGATIGNLTETPLVFQLTTEKPFVMVDTDPLKPNSALARTHSTEMITLKPQHNMQMKIAFQVDSSLLEQLKDLEIEDPPKDEEQKENGVTLQMCGKERRLNYVSDLIIKFNNSSIQRLPLHATLTVPSLHLSTDSLDFGTCLVGQERQMQVVINNPTRSSSFWMSVQEEKSDTCVENTFTMTPSSGLLDAHITHASKSNVLVKVHFIAKHTEMYEATFLLHGLLGEEPRRLLVRGQGSYDGKHEAFVNQ</sequence>
<keyword evidence="4" id="KW-0969">Cilium</keyword>
<comment type="caution">
    <text evidence="9">The sequence shown here is derived from an EMBL/GenBank/DDBJ whole genome shotgun (WGS) entry which is preliminary data.</text>
</comment>
<evidence type="ECO:0000313" key="9">
    <source>
        <dbReference type="EMBL" id="CAH1788301.1"/>
    </source>
</evidence>
<feature type="compositionally biased region" description="Basic and acidic residues" evidence="6">
    <location>
        <begin position="242"/>
        <end position="252"/>
    </location>
</feature>
<organism evidence="9 10">
    <name type="scientific">Owenia fusiformis</name>
    <name type="common">Polychaete worm</name>
    <dbReference type="NCBI Taxonomy" id="6347"/>
    <lineage>
        <taxon>Eukaryota</taxon>
        <taxon>Metazoa</taxon>
        <taxon>Spiralia</taxon>
        <taxon>Lophotrochozoa</taxon>
        <taxon>Annelida</taxon>
        <taxon>Polychaeta</taxon>
        <taxon>Sedentaria</taxon>
        <taxon>Canalipalpata</taxon>
        <taxon>Sabellida</taxon>
        <taxon>Oweniida</taxon>
        <taxon>Oweniidae</taxon>
        <taxon>Owenia</taxon>
    </lineage>
</organism>
<dbReference type="InterPro" id="IPR053879">
    <property type="entry name" value="HYDIN_VesB_CFA65-like_Ig"/>
</dbReference>
<feature type="domain" description="Deleted in lung and esophageal cancer protein 1 Ig-like" evidence="8">
    <location>
        <begin position="300"/>
        <end position="385"/>
    </location>
</feature>
<dbReference type="Pfam" id="PF22544">
    <property type="entry name" value="HYDIN_VesB_CFA65-like_Ig"/>
    <property type="match status" value="1"/>
</dbReference>
<dbReference type="InterPro" id="IPR008962">
    <property type="entry name" value="PapD-like_sf"/>
</dbReference>
<dbReference type="Gene3D" id="2.60.40.10">
    <property type="entry name" value="Immunoglobulins"/>
    <property type="match status" value="8"/>
</dbReference>
<feature type="region of interest" description="Disordered" evidence="6">
    <location>
        <begin position="154"/>
        <end position="290"/>
    </location>
</feature>